<feature type="transmembrane region" description="Helical" evidence="6">
    <location>
        <begin position="180"/>
        <end position="204"/>
    </location>
</feature>
<dbReference type="Proteomes" id="UP001168821">
    <property type="component" value="Unassembled WGS sequence"/>
</dbReference>
<proteinExistence type="predicted"/>
<evidence type="ECO:0000256" key="3">
    <source>
        <dbReference type="ARBA" id="ARBA00022989"/>
    </source>
</evidence>
<dbReference type="InterPro" id="IPR013783">
    <property type="entry name" value="Ig-like_fold"/>
</dbReference>
<name>A0AA38MLG7_9CUCU</name>
<sequence length="207" mass="23315">MSLKDRSIPVFIYPSELTFFVGSQITHKQLLTLYNPYEFPVKYQVYANTADRYGVVDPKGTIAPHSYIDLLVRHNAPFPSNCHNKDRFMITMQDATTNQLLGRRCVPSTLLPGEKDTSSVGDDSSHSYTACESSPIRERGRNYEPDSSVKYYFMMLSVLFILVLIMPTKCDEPEATSIPSYLHVSVAVKIITAYVLGLITMSLLKPC</sequence>
<dbReference type="InterPro" id="IPR008962">
    <property type="entry name" value="PapD-like_sf"/>
</dbReference>
<protein>
    <recommendedName>
        <fullName evidence="7">MSP domain-containing protein</fullName>
    </recommendedName>
</protein>
<dbReference type="Pfam" id="PF00635">
    <property type="entry name" value="Motile_Sperm"/>
    <property type="match status" value="1"/>
</dbReference>
<evidence type="ECO:0000256" key="4">
    <source>
        <dbReference type="ARBA" id="ARBA00023136"/>
    </source>
</evidence>
<feature type="transmembrane region" description="Helical" evidence="6">
    <location>
        <begin position="149"/>
        <end position="168"/>
    </location>
</feature>
<evidence type="ECO:0000256" key="5">
    <source>
        <dbReference type="SAM" id="MobiDB-lite"/>
    </source>
</evidence>
<feature type="compositionally biased region" description="Polar residues" evidence="5">
    <location>
        <begin position="118"/>
        <end position="131"/>
    </location>
</feature>
<dbReference type="GO" id="GO:0016020">
    <property type="term" value="C:membrane"/>
    <property type="evidence" value="ECO:0007669"/>
    <property type="project" value="UniProtKB-SubCell"/>
</dbReference>
<keyword evidence="3 6" id="KW-1133">Transmembrane helix</keyword>
<dbReference type="PANTHER" id="PTHR34441">
    <property type="entry name" value="MOTILE SPERM DOMAIN-CONTAINING PROTEIN 1"/>
    <property type="match status" value="1"/>
</dbReference>
<accession>A0AA38MLG7</accession>
<comment type="subcellular location">
    <subcellularLocation>
        <location evidence="1">Membrane</location>
        <topology evidence="1">Multi-pass membrane protein</topology>
    </subcellularLocation>
</comment>
<comment type="caution">
    <text evidence="8">The sequence shown here is derived from an EMBL/GenBank/DDBJ whole genome shotgun (WGS) entry which is preliminary data.</text>
</comment>
<organism evidence="8 9">
    <name type="scientific">Zophobas morio</name>
    <dbReference type="NCBI Taxonomy" id="2755281"/>
    <lineage>
        <taxon>Eukaryota</taxon>
        <taxon>Metazoa</taxon>
        <taxon>Ecdysozoa</taxon>
        <taxon>Arthropoda</taxon>
        <taxon>Hexapoda</taxon>
        <taxon>Insecta</taxon>
        <taxon>Pterygota</taxon>
        <taxon>Neoptera</taxon>
        <taxon>Endopterygota</taxon>
        <taxon>Coleoptera</taxon>
        <taxon>Polyphaga</taxon>
        <taxon>Cucujiformia</taxon>
        <taxon>Tenebrionidae</taxon>
        <taxon>Zophobas</taxon>
    </lineage>
</organism>
<keyword evidence="2 6" id="KW-0812">Transmembrane</keyword>
<gene>
    <name evidence="8" type="ORF">Zmor_004949</name>
</gene>
<dbReference type="Gene3D" id="2.60.40.10">
    <property type="entry name" value="Immunoglobulins"/>
    <property type="match status" value="1"/>
</dbReference>
<feature type="region of interest" description="Disordered" evidence="5">
    <location>
        <begin position="112"/>
        <end position="131"/>
    </location>
</feature>
<keyword evidence="9" id="KW-1185">Reference proteome</keyword>
<evidence type="ECO:0000259" key="7">
    <source>
        <dbReference type="Pfam" id="PF00635"/>
    </source>
</evidence>
<evidence type="ECO:0000313" key="8">
    <source>
        <dbReference type="EMBL" id="KAJ3660504.1"/>
    </source>
</evidence>
<dbReference type="SUPFAM" id="SSF49354">
    <property type="entry name" value="PapD-like"/>
    <property type="match status" value="1"/>
</dbReference>
<dbReference type="EMBL" id="JALNTZ010000002">
    <property type="protein sequence ID" value="KAJ3660504.1"/>
    <property type="molecule type" value="Genomic_DNA"/>
</dbReference>
<evidence type="ECO:0000256" key="2">
    <source>
        <dbReference type="ARBA" id="ARBA00022692"/>
    </source>
</evidence>
<evidence type="ECO:0000313" key="9">
    <source>
        <dbReference type="Proteomes" id="UP001168821"/>
    </source>
</evidence>
<feature type="domain" description="MSP" evidence="7">
    <location>
        <begin position="10"/>
        <end position="94"/>
    </location>
</feature>
<evidence type="ECO:0000256" key="6">
    <source>
        <dbReference type="SAM" id="Phobius"/>
    </source>
</evidence>
<reference evidence="8" key="1">
    <citation type="journal article" date="2023" name="G3 (Bethesda)">
        <title>Whole genome assemblies of Zophobas morio and Tenebrio molitor.</title>
        <authorList>
            <person name="Kaur S."/>
            <person name="Stinson S.A."/>
            <person name="diCenzo G.C."/>
        </authorList>
    </citation>
    <scope>NUCLEOTIDE SEQUENCE</scope>
    <source>
        <strain evidence="8">QUZm001</strain>
    </source>
</reference>
<evidence type="ECO:0000256" key="1">
    <source>
        <dbReference type="ARBA" id="ARBA00004141"/>
    </source>
</evidence>
<dbReference type="InterPro" id="IPR039283">
    <property type="entry name" value="MOSPD1/3"/>
</dbReference>
<dbReference type="AlphaFoldDB" id="A0AA38MLG7"/>
<keyword evidence="4 6" id="KW-0472">Membrane</keyword>
<dbReference type="InterPro" id="IPR000535">
    <property type="entry name" value="MSP_dom"/>
</dbReference>
<dbReference type="GO" id="GO:0005737">
    <property type="term" value="C:cytoplasm"/>
    <property type="evidence" value="ECO:0007669"/>
    <property type="project" value="TreeGrafter"/>
</dbReference>
<dbReference type="PANTHER" id="PTHR34441:SF1">
    <property type="entry name" value="MOTILE SPERM DOMAIN-CONTAINING 1"/>
    <property type="match status" value="1"/>
</dbReference>